<feature type="transmembrane region" description="Helical" evidence="6">
    <location>
        <begin position="12"/>
        <end position="37"/>
    </location>
</feature>
<evidence type="ECO:0000256" key="5">
    <source>
        <dbReference type="ARBA" id="ARBA00023136"/>
    </source>
</evidence>
<dbReference type="Gene3D" id="1.20.1250.20">
    <property type="entry name" value="MFS general substrate transporter like domains"/>
    <property type="match status" value="1"/>
</dbReference>
<dbReference type="SUPFAM" id="SSF103473">
    <property type="entry name" value="MFS general substrate transporter"/>
    <property type="match status" value="1"/>
</dbReference>
<reference evidence="8 9" key="1">
    <citation type="submission" date="2016-10" db="EMBL/GenBank/DDBJ databases">
        <authorList>
            <person name="de Groot N.N."/>
        </authorList>
    </citation>
    <scope>NUCLEOTIDE SEQUENCE [LARGE SCALE GENOMIC DNA]</scope>
    <source>
        <strain evidence="8 9">CGMCC 1.10434</strain>
    </source>
</reference>
<sequence>MIAMNDKKKKVMALASLTGLAIMGDAMLLIVLPIYWMDFGLTSIWQVGVLLSVNRFIRLPINPLVGWLYSKYSLRLGIAIALILAAISTFSYGIIQHFYLLLIMRMLWGIAWSLLRLGGYLSIVNLSTDQDRGQLIGLYNGTWGIGSLIGMLVGGFLIEFVTLFWICTVFSLLCSCSLLLIRKHIPANIGNNTTTSGKLQRSSFKITKEALLVLTTSTVMGLLIFGLFSSTLSLLIDLNYQGNLTVLSLTLSASAIASVIQAIRWAWDPILAPAVGRYLDHTKSKKQFLVTALICLAILFSVLTRSIPLQWLIIILLLFQILSTSFVTTTDTLASSFAARKKSVSIMTLHTVLVDLGAALGPLLAFNLLEISSLATVYLLAGIVLIGLAVGWLVKFDKRTLDSN</sequence>
<keyword evidence="5 6" id="KW-0472">Membrane</keyword>
<evidence type="ECO:0000259" key="7">
    <source>
        <dbReference type="PROSITE" id="PS50850"/>
    </source>
</evidence>
<accession>A0A1H8JW43</accession>
<protein>
    <submittedName>
        <fullName evidence="8">Predicted arabinose efflux permease, MFS family</fullName>
    </submittedName>
</protein>
<feature type="domain" description="Major facilitator superfamily (MFS) profile" evidence="7">
    <location>
        <begin position="1"/>
        <end position="399"/>
    </location>
</feature>
<comment type="subcellular location">
    <subcellularLocation>
        <location evidence="1">Cell membrane</location>
        <topology evidence="1">Multi-pass membrane protein</topology>
    </subcellularLocation>
</comment>
<dbReference type="PANTHER" id="PTHR23531:SF1">
    <property type="entry name" value="QUINOLENE RESISTANCE PROTEIN NORA"/>
    <property type="match status" value="1"/>
</dbReference>
<feature type="transmembrane region" description="Helical" evidence="6">
    <location>
        <begin position="288"/>
        <end position="307"/>
    </location>
</feature>
<feature type="transmembrane region" description="Helical" evidence="6">
    <location>
        <begin position="313"/>
        <end position="334"/>
    </location>
</feature>
<dbReference type="InterPro" id="IPR020846">
    <property type="entry name" value="MFS_dom"/>
</dbReference>
<dbReference type="InterPro" id="IPR036259">
    <property type="entry name" value="MFS_trans_sf"/>
</dbReference>
<feature type="transmembrane region" description="Helical" evidence="6">
    <location>
        <begin position="375"/>
        <end position="394"/>
    </location>
</feature>
<evidence type="ECO:0000256" key="4">
    <source>
        <dbReference type="ARBA" id="ARBA00022989"/>
    </source>
</evidence>
<evidence type="ECO:0000256" key="2">
    <source>
        <dbReference type="ARBA" id="ARBA00022448"/>
    </source>
</evidence>
<evidence type="ECO:0000256" key="3">
    <source>
        <dbReference type="ARBA" id="ARBA00022692"/>
    </source>
</evidence>
<evidence type="ECO:0000256" key="1">
    <source>
        <dbReference type="ARBA" id="ARBA00004651"/>
    </source>
</evidence>
<dbReference type="PROSITE" id="PS50850">
    <property type="entry name" value="MFS"/>
    <property type="match status" value="1"/>
</dbReference>
<dbReference type="EMBL" id="FODJ01000002">
    <property type="protein sequence ID" value="SEN84597.1"/>
    <property type="molecule type" value="Genomic_DNA"/>
</dbReference>
<dbReference type="GO" id="GO:0005886">
    <property type="term" value="C:plasma membrane"/>
    <property type="evidence" value="ECO:0007669"/>
    <property type="project" value="UniProtKB-SubCell"/>
</dbReference>
<dbReference type="PANTHER" id="PTHR23531">
    <property type="entry name" value="QUINOLENE RESISTANCE PROTEIN NORA"/>
    <property type="match status" value="1"/>
</dbReference>
<evidence type="ECO:0000313" key="9">
    <source>
        <dbReference type="Proteomes" id="UP000199300"/>
    </source>
</evidence>
<feature type="transmembrane region" description="Helical" evidence="6">
    <location>
        <begin position="136"/>
        <end position="157"/>
    </location>
</feature>
<dbReference type="InterPro" id="IPR011701">
    <property type="entry name" value="MFS"/>
</dbReference>
<dbReference type="Pfam" id="PF07690">
    <property type="entry name" value="MFS_1"/>
    <property type="match status" value="1"/>
</dbReference>
<dbReference type="GO" id="GO:0022857">
    <property type="term" value="F:transmembrane transporter activity"/>
    <property type="evidence" value="ECO:0007669"/>
    <property type="project" value="InterPro"/>
</dbReference>
<organism evidence="8 9">
    <name type="scientific">Amphibacillus marinus</name>
    <dbReference type="NCBI Taxonomy" id="872970"/>
    <lineage>
        <taxon>Bacteria</taxon>
        <taxon>Bacillati</taxon>
        <taxon>Bacillota</taxon>
        <taxon>Bacilli</taxon>
        <taxon>Bacillales</taxon>
        <taxon>Bacillaceae</taxon>
        <taxon>Amphibacillus</taxon>
    </lineage>
</organism>
<keyword evidence="2" id="KW-0813">Transport</keyword>
<feature type="transmembrane region" description="Helical" evidence="6">
    <location>
        <begin position="163"/>
        <end position="181"/>
    </location>
</feature>
<keyword evidence="9" id="KW-1185">Reference proteome</keyword>
<evidence type="ECO:0000256" key="6">
    <source>
        <dbReference type="SAM" id="Phobius"/>
    </source>
</evidence>
<keyword evidence="3 6" id="KW-0812">Transmembrane</keyword>
<proteinExistence type="predicted"/>
<feature type="transmembrane region" description="Helical" evidence="6">
    <location>
        <begin position="73"/>
        <end position="92"/>
    </location>
</feature>
<keyword evidence="4 6" id="KW-1133">Transmembrane helix</keyword>
<dbReference type="STRING" id="872970.SAMN04488134_10283"/>
<gene>
    <name evidence="8" type="ORF">SAMN04488134_10283</name>
</gene>
<feature type="transmembrane region" description="Helical" evidence="6">
    <location>
        <begin position="244"/>
        <end position="267"/>
    </location>
</feature>
<feature type="transmembrane region" description="Helical" evidence="6">
    <location>
        <begin position="210"/>
        <end position="232"/>
    </location>
</feature>
<feature type="transmembrane region" description="Helical" evidence="6">
    <location>
        <begin position="43"/>
        <end position="61"/>
    </location>
</feature>
<name>A0A1H8JW43_9BACI</name>
<dbReference type="InterPro" id="IPR052714">
    <property type="entry name" value="MFS_Exporter"/>
</dbReference>
<dbReference type="Proteomes" id="UP000199300">
    <property type="component" value="Unassembled WGS sequence"/>
</dbReference>
<feature type="transmembrane region" description="Helical" evidence="6">
    <location>
        <begin position="98"/>
        <end position="115"/>
    </location>
</feature>
<dbReference type="AlphaFoldDB" id="A0A1H8JW43"/>
<evidence type="ECO:0000313" key="8">
    <source>
        <dbReference type="EMBL" id="SEN84597.1"/>
    </source>
</evidence>
<feature type="transmembrane region" description="Helical" evidence="6">
    <location>
        <begin position="346"/>
        <end position="369"/>
    </location>
</feature>